<evidence type="ECO:0000313" key="2">
    <source>
        <dbReference type="Proteomes" id="UP000319557"/>
    </source>
</evidence>
<dbReference type="OrthoDB" id="286427at2"/>
<dbReference type="RefSeq" id="WP_145347968.1">
    <property type="nucleotide sequence ID" value="NZ_CP036261.1"/>
</dbReference>
<dbReference type="KEGG" id="ruv:EC9_42790"/>
<evidence type="ECO:0000313" key="1">
    <source>
        <dbReference type="EMBL" id="QDS90075.1"/>
    </source>
</evidence>
<dbReference type="AlphaFoldDB" id="A0A517M5C4"/>
<name>A0A517M5C4_9BACT</name>
<dbReference type="Proteomes" id="UP000319557">
    <property type="component" value="Chromosome"/>
</dbReference>
<sequence>MIRDNTPELVRKANAAMQQAAADVLVRARQYNTPIVLWRDGKVVEVDPFSEEFDPPPKTPPAAGME</sequence>
<protein>
    <submittedName>
        <fullName evidence="1">Uncharacterized protein</fullName>
    </submittedName>
</protein>
<reference evidence="1 2" key="1">
    <citation type="submission" date="2019-02" db="EMBL/GenBank/DDBJ databases">
        <title>Deep-cultivation of Planctomycetes and their phenomic and genomic characterization uncovers novel biology.</title>
        <authorList>
            <person name="Wiegand S."/>
            <person name="Jogler M."/>
            <person name="Boedeker C."/>
            <person name="Pinto D."/>
            <person name="Vollmers J."/>
            <person name="Rivas-Marin E."/>
            <person name="Kohn T."/>
            <person name="Peeters S.H."/>
            <person name="Heuer A."/>
            <person name="Rast P."/>
            <person name="Oberbeckmann S."/>
            <person name="Bunk B."/>
            <person name="Jeske O."/>
            <person name="Meyerdierks A."/>
            <person name="Storesund J.E."/>
            <person name="Kallscheuer N."/>
            <person name="Luecker S."/>
            <person name="Lage O.M."/>
            <person name="Pohl T."/>
            <person name="Merkel B.J."/>
            <person name="Hornburger P."/>
            <person name="Mueller R.-W."/>
            <person name="Bruemmer F."/>
            <person name="Labrenz M."/>
            <person name="Spormann A.M."/>
            <person name="Op den Camp H."/>
            <person name="Overmann J."/>
            <person name="Amann R."/>
            <person name="Jetten M.S.M."/>
            <person name="Mascher T."/>
            <person name="Medema M.H."/>
            <person name="Devos D.P."/>
            <person name="Kaster A.-K."/>
            <person name="Ovreas L."/>
            <person name="Rohde M."/>
            <person name="Galperin M.Y."/>
            <person name="Jogler C."/>
        </authorList>
    </citation>
    <scope>NUCLEOTIDE SEQUENCE [LARGE SCALE GENOMIC DNA]</scope>
    <source>
        <strain evidence="1 2">EC9</strain>
    </source>
</reference>
<keyword evidence="2" id="KW-1185">Reference proteome</keyword>
<dbReference type="EMBL" id="CP036261">
    <property type="protein sequence ID" value="QDS90075.1"/>
    <property type="molecule type" value="Genomic_DNA"/>
</dbReference>
<gene>
    <name evidence="1" type="ORF">EC9_42790</name>
</gene>
<proteinExistence type="predicted"/>
<organism evidence="1 2">
    <name type="scientific">Rosistilla ulvae</name>
    <dbReference type="NCBI Taxonomy" id="1930277"/>
    <lineage>
        <taxon>Bacteria</taxon>
        <taxon>Pseudomonadati</taxon>
        <taxon>Planctomycetota</taxon>
        <taxon>Planctomycetia</taxon>
        <taxon>Pirellulales</taxon>
        <taxon>Pirellulaceae</taxon>
        <taxon>Rosistilla</taxon>
    </lineage>
</organism>
<accession>A0A517M5C4</accession>